<gene>
    <name evidence="4" type="ORF">DKX38_006984</name>
</gene>
<dbReference type="GO" id="GO:0004345">
    <property type="term" value="F:glucose-6-phosphate dehydrogenase activity"/>
    <property type="evidence" value="ECO:0007669"/>
    <property type="project" value="InterPro"/>
</dbReference>
<dbReference type="AlphaFoldDB" id="A0A5N5MLP4"/>
<evidence type="ECO:0000256" key="1">
    <source>
        <dbReference type="ARBA" id="ARBA00022857"/>
    </source>
</evidence>
<dbReference type="Proteomes" id="UP000326939">
    <property type="component" value="Chromosome 5"/>
</dbReference>
<comment type="caution">
    <text evidence="4">The sequence shown here is derived from an EMBL/GenBank/DDBJ whole genome shotgun (WGS) entry which is preliminary data.</text>
</comment>
<dbReference type="EMBL" id="VDCV01000005">
    <property type="protein sequence ID" value="KAB5556075.1"/>
    <property type="molecule type" value="Genomic_DNA"/>
</dbReference>
<evidence type="ECO:0000259" key="3">
    <source>
        <dbReference type="Pfam" id="PF02781"/>
    </source>
</evidence>
<dbReference type="PANTHER" id="PTHR23429">
    <property type="entry name" value="GLUCOSE-6-PHOSPHATE 1-DEHYDROGENASE G6PD"/>
    <property type="match status" value="1"/>
</dbReference>
<dbReference type="GO" id="GO:0006006">
    <property type="term" value="P:glucose metabolic process"/>
    <property type="evidence" value="ECO:0007669"/>
    <property type="project" value="InterPro"/>
</dbReference>
<organism evidence="4 5">
    <name type="scientific">Salix brachista</name>
    <dbReference type="NCBI Taxonomy" id="2182728"/>
    <lineage>
        <taxon>Eukaryota</taxon>
        <taxon>Viridiplantae</taxon>
        <taxon>Streptophyta</taxon>
        <taxon>Embryophyta</taxon>
        <taxon>Tracheophyta</taxon>
        <taxon>Spermatophyta</taxon>
        <taxon>Magnoliopsida</taxon>
        <taxon>eudicotyledons</taxon>
        <taxon>Gunneridae</taxon>
        <taxon>Pentapetalae</taxon>
        <taxon>rosids</taxon>
        <taxon>fabids</taxon>
        <taxon>Malpighiales</taxon>
        <taxon>Salicaceae</taxon>
        <taxon>Saliceae</taxon>
        <taxon>Salix</taxon>
    </lineage>
</organism>
<proteinExistence type="predicted"/>
<protein>
    <recommendedName>
        <fullName evidence="3">Glucose-6-phosphate dehydrogenase C-terminal domain-containing protein</fullName>
    </recommendedName>
</protein>
<name>A0A5N5MLP4_9ROSI</name>
<dbReference type="Gene3D" id="3.30.360.10">
    <property type="entry name" value="Dihydrodipicolinate Reductase, domain 2"/>
    <property type="match status" value="1"/>
</dbReference>
<sequence>MTKPDSYEHLLLDFIDGDNHLFMRSDELVTAWNILTPTLQEVEVQLEHIIFMPKYKVQWMGRPAEVIEASYRSFKLP</sequence>
<reference evidence="5" key="1">
    <citation type="journal article" date="2019" name="Gigascience">
        <title>De novo genome assembly of the endangered Acer yangbiense, a plant species with extremely small populations endemic to Yunnan Province, China.</title>
        <authorList>
            <person name="Yang J."/>
            <person name="Wariss H.M."/>
            <person name="Tao L."/>
            <person name="Zhang R."/>
            <person name="Yun Q."/>
            <person name="Hollingsworth P."/>
            <person name="Dao Z."/>
            <person name="Luo G."/>
            <person name="Guo H."/>
            <person name="Ma Y."/>
            <person name="Sun W."/>
        </authorList>
    </citation>
    <scope>NUCLEOTIDE SEQUENCE [LARGE SCALE GENOMIC DNA]</scope>
    <source>
        <strain evidence="5">cv. br00</strain>
    </source>
</reference>
<dbReference type="PANTHER" id="PTHR23429:SF4">
    <property type="entry name" value="INACTIVE GLUCOSE-6-PHOSPHATE 1-DEHYDROGENASE 4, CHLOROPLASTIC"/>
    <property type="match status" value="1"/>
</dbReference>
<dbReference type="SUPFAM" id="SSF55347">
    <property type="entry name" value="Glyceraldehyde-3-phosphate dehydrogenase-like, C-terminal domain"/>
    <property type="match status" value="1"/>
</dbReference>
<dbReference type="Pfam" id="PF02781">
    <property type="entry name" value="G6PD_C"/>
    <property type="match status" value="1"/>
</dbReference>
<evidence type="ECO:0000313" key="4">
    <source>
        <dbReference type="EMBL" id="KAB5556075.1"/>
    </source>
</evidence>
<keyword evidence="2" id="KW-0119">Carbohydrate metabolism</keyword>
<dbReference type="InterPro" id="IPR022675">
    <property type="entry name" value="G6P_DH_C"/>
</dbReference>
<dbReference type="InterPro" id="IPR001282">
    <property type="entry name" value="G6P_DH"/>
</dbReference>
<feature type="domain" description="Glucose-6-phosphate dehydrogenase C-terminal" evidence="3">
    <location>
        <begin position="3"/>
        <end position="61"/>
    </location>
</feature>
<evidence type="ECO:0000313" key="5">
    <source>
        <dbReference type="Proteomes" id="UP000326939"/>
    </source>
</evidence>
<evidence type="ECO:0000256" key="2">
    <source>
        <dbReference type="ARBA" id="ARBA00023277"/>
    </source>
</evidence>
<dbReference type="GO" id="GO:0050661">
    <property type="term" value="F:NADP binding"/>
    <property type="evidence" value="ECO:0007669"/>
    <property type="project" value="InterPro"/>
</dbReference>
<keyword evidence="1" id="KW-0521">NADP</keyword>
<accession>A0A5N5MLP4</accession>
<keyword evidence="5" id="KW-1185">Reference proteome</keyword>